<dbReference type="RefSeq" id="XP_033568397.1">
    <property type="nucleotide sequence ID" value="XM_033724049.1"/>
</dbReference>
<feature type="chain" id="PRO_5044628747" description="Ecp2 effector protein domain-containing protein" evidence="1">
    <location>
        <begin position="22"/>
        <end position="187"/>
    </location>
</feature>
<sequence>MVSYTAAFASLLSLLATTALSKNVIDAYPDHRCSSSDQHLSYITLEDKHVSKVDGIQSYNFTECRTTQWRSNITEVVVGVGGMVIREIDPGCWYTIYQDDKCAVDLGLDTKQGEHAIGRCWWFFKPRALIGSFKLTCNNATGYITQTAAGWRTHPNHKPPYDKTKSHNGWPKPPTRFPRHIRFLQPT</sequence>
<dbReference type="AlphaFoldDB" id="A0A6A6XYV0"/>
<evidence type="ECO:0000313" key="2">
    <source>
        <dbReference type="EMBL" id="KAF2801433.1"/>
    </source>
</evidence>
<proteinExistence type="predicted"/>
<dbReference type="GeneID" id="54464942"/>
<accession>A0A6A6XYV0</accession>
<name>A0A6A6XYV0_9PEZI</name>
<protein>
    <recommendedName>
        <fullName evidence="5">Ecp2 effector protein domain-containing protein</fullName>
    </recommendedName>
</protein>
<evidence type="ECO:0008006" key="5">
    <source>
        <dbReference type="Google" id="ProtNLM"/>
    </source>
</evidence>
<feature type="signal peptide" evidence="1">
    <location>
        <begin position="1"/>
        <end position="21"/>
    </location>
</feature>
<keyword evidence="3" id="KW-1185">Reference proteome</keyword>
<dbReference type="Proteomes" id="UP000504636">
    <property type="component" value="Unplaced"/>
</dbReference>
<dbReference type="EMBL" id="MU003730">
    <property type="protein sequence ID" value="KAF2801433.1"/>
    <property type="molecule type" value="Genomic_DNA"/>
</dbReference>
<gene>
    <name evidence="2 4" type="ORF">BDZ99DRAFT_504571</name>
</gene>
<organism evidence="2">
    <name type="scientific">Mytilinidion resinicola</name>
    <dbReference type="NCBI Taxonomy" id="574789"/>
    <lineage>
        <taxon>Eukaryota</taxon>
        <taxon>Fungi</taxon>
        <taxon>Dikarya</taxon>
        <taxon>Ascomycota</taxon>
        <taxon>Pezizomycotina</taxon>
        <taxon>Dothideomycetes</taxon>
        <taxon>Pleosporomycetidae</taxon>
        <taxon>Mytilinidiales</taxon>
        <taxon>Mytilinidiaceae</taxon>
        <taxon>Mytilinidion</taxon>
    </lineage>
</organism>
<reference evidence="2 4" key="1">
    <citation type="journal article" date="2020" name="Stud. Mycol.">
        <title>101 Dothideomycetes genomes: a test case for predicting lifestyles and emergence of pathogens.</title>
        <authorList>
            <person name="Haridas S."/>
            <person name="Albert R."/>
            <person name="Binder M."/>
            <person name="Bloem J."/>
            <person name="Labutti K."/>
            <person name="Salamov A."/>
            <person name="Andreopoulos B."/>
            <person name="Baker S."/>
            <person name="Barry K."/>
            <person name="Bills G."/>
            <person name="Bluhm B."/>
            <person name="Cannon C."/>
            <person name="Castanera R."/>
            <person name="Culley D."/>
            <person name="Daum C."/>
            <person name="Ezra D."/>
            <person name="Gonzalez J."/>
            <person name="Henrissat B."/>
            <person name="Kuo A."/>
            <person name="Liang C."/>
            <person name="Lipzen A."/>
            <person name="Lutzoni F."/>
            <person name="Magnuson J."/>
            <person name="Mondo S."/>
            <person name="Nolan M."/>
            <person name="Ohm R."/>
            <person name="Pangilinan J."/>
            <person name="Park H.-J."/>
            <person name="Ramirez L."/>
            <person name="Alfaro M."/>
            <person name="Sun H."/>
            <person name="Tritt A."/>
            <person name="Yoshinaga Y."/>
            <person name="Zwiers L.-H."/>
            <person name="Turgeon B."/>
            <person name="Goodwin S."/>
            <person name="Spatafora J."/>
            <person name="Crous P."/>
            <person name="Grigoriev I."/>
        </authorList>
    </citation>
    <scope>NUCLEOTIDE SEQUENCE</scope>
    <source>
        <strain evidence="2 4">CBS 304.34</strain>
    </source>
</reference>
<evidence type="ECO:0000313" key="4">
    <source>
        <dbReference type="RefSeq" id="XP_033568397.1"/>
    </source>
</evidence>
<reference evidence="4" key="2">
    <citation type="submission" date="2020-04" db="EMBL/GenBank/DDBJ databases">
        <authorList>
            <consortium name="NCBI Genome Project"/>
        </authorList>
    </citation>
    <scope>NUCLEOTIDE SEQUENCE</scope>
    <source>
        <strain evidence="4">CBS 304.34</strain>
    </source>
</reference>
<evidence type="ECO:0000313" key="3">
    <source>
        <dbReference type="Proteomes" id="UP000504636"/>
    </source>
</evidence>
<reference evidence="4" key="3">
    <citation type="submission" date="2025-04" db="UniProtKB">
        <authorList>
            <consortium name="RefSeq"/>
        </authorList>
    </citation>
    <scope>IDENTIFICATION</scope>
    <source>
        <strain evidence="4">CBS 304.34</strain>
    </source>
</reference>
<evidence type="ECO:0000256" key="1">
    <source>
        <dbReference type="SAM" id="SignalP"/>
    </source>
</evidence>
<keyword evidence="1" id="KW-0732">Signal</keyword>